<accession>A0A401TL36</accession>
<dbReference type="SMART" id="SM00248">
    <property type="entry name" value="ANK"/>
    <property type="match status" value="1"/>
</dbReference>
<keyword evidence="1" id="KW-0677">Repeat</keyword>
<sequence length="72" mass="7615">MGYTPLHQAAQQGHTDIVNLLLKHGASPNETNMNGSTALAIAKRLGYISVTDVLNMVTKETISTVSVTSTVC</sequence>
<dbReference type="InterPro" id="IPR002110">
    <property type="entry name" value="Ankyrin_rpt"/>
</dbReference>
<dbReference type="InterPro" id="IPR036770">
    <property type="entry name" value="Ankyrin_rpt-contain_sf"/>
</dbReference>
<name>A0A401TL36_CHIPU</name>
<proteinExistence type="predicted"/>
<evidence type="ECO:0000256" key="2">
    <source>
        <dbReference type="ARBA" id="ARBA00023043"/>
    </source>
</evidence>
<dbReference type="PROSITE" id="PS50088">
    <property type="entry name" value="ANK_REPEAT"/>
    <property type="match status" value="1"/>
</dbReference>
<dbReference type="Proteomes" id="UP000287033">
    <property type="component" value="Unassembled WGS sequence"/>
</dbReference>
<dbReference type="OrthoDB" id="20872at2759"/>
<gene>
    <name evidence="4" type="ORF">chiPu_0027295</name>
</gene>
<dbReference type="SUPFAM" id="SSF48403">
    <property type="entry name" value="Ankyrin repeat"/>
    <property type="match status" value="1"/>
</dbReference>
<keyword evidence="5" id="KW-1185">Reference proteome</keyword>
<evidence type="ECO:0000256" key="1">
    <source>
        <dbReference type="ARBA" id="ARBA00022737"/>
    </source>
</evidence>
<protein>
    <submittedName>
        <fullName evidence="4">Uncharacterized protein</fullName>
    </submittedName>
</protein>
<dbReference type="InterPro" id="IPR051165">
    <property type="entry name" value="Multifunctional_ANK_Repeat"/>
</dbReference>
<dbReference type="STRING" id="137246.A0A401TL36"/>
<evidence type="ECO:0000313" key="4">
    <source>
        <dbReference type="EMBL" id="GCC43380.1"/>
    </source>
</evidence>
<reference evidence="4 5" key="1">
    <citation type="journal article" date="2018" name="Nat. Ecol. Evol.">
        <title>Shark genomes provide insights into elasmobranch evolution and the origin of vertebrates.</title>
        <authorList>
            <person name="Hara Y"/>
            <person name="Yamaguchi K"/>
            <person name="Onimaru K"/>
            <person name="Kadota M"/>
            <person name="Koyanagi M"/>
            <person name="Keeley SD"/>
            <person name="Tatsumi K"/>
            <person name="Tanaka K"/>
            <person name="Motone F"/>
            <person name="Kageyama Y"/>
            <person name="Nozu R"/>
            <person name="Adachi N"/>
            <person name="Nishimura O"/>
            <person name="Nakagawa R"/>
            <person name="Tanegashima C"/>
            <person name="Kiyatake I"/>
            <person name="Matsumoto R"/>
            <person name="Murakumo K"/>
            <person name="Nishida K"/>
            <person name="Terakita A"/>
            <person name="Kuratani S"/>
            <person name="Sato K"/>
            <person name="Hyodo S Kuraku.S."/>
        </authorList>
    </citation>
    <scope>NUCLEOTIDE SEQUENCE [LARGE SCALE GENOMIC DNA]</scope>
</reference>
<evidence type="ECO:0000256" key="3">
    <source>
        <dbReference type="PROSITE-ProRule" id="PRU00023"/>
    </source>
</evidence>
<comment type="caution">
    <text evidence="4">The sequence shown here is derived from an EMBL/GenBank/DDBJ whole genome shotgun (WGS) entry which is preliminary data.</text>
</comment>
<dbReference type="Gene3D" id="1.25.40.20">
    <property type="entry name" value="Ankyrin repeat-containing domain"/>
    <property type="match status" value="1"/>
</dbReference>
<evidence type="ECO:0000313" key="5">
    <source>
        <dbReference type="Proteomes" id="UP000287033"/>
    </source>
</evidence>
<dbReference type="PANTHER" id="PTHR24123:SF49">
    <property type="entry name" value="ANKYRIN-2-LIKE ISOFORM X1"/>
    <property type="match status" value="1"/>
</dbReference>
<dbReference type="PANTHER" id="PTHR24123">
    <property type="entry name" value="ANKYRIN REPEAT-CONTAINING"/>
    <property type="match status" value="1"/>
</dbReference>
<keyword evidence="2 3" id="KW-0040">ANK repeat</keyword>
<dbReference type="PROSITE" id="PS50297">
    <property type="entry name" value="ANK_REP_REGION"/>
    <property type="match status" value="1"/>
</dbReference>
<dbReference type="AlphaFoldDB" id="A0A401TL36"/>
<dbReference type="Pfam" id="PF00023">
    <property type="entry name" value="Ank"/>
    <property type="match status" value="1"/>
</dbReference>
<dbReference type="EMBL" id="BEZZ01100121">
    <property type="protein sequence ID" value="GCC43380.1"/>
    <property type="molecule type" value="Genomic_DNA"/>
</dbReference>
<organism evidence="4 5">
    <name type="scientific">Chiloscyllium punctatum</name>
    <name type="common">Brownbanded bambooshark</name>
    <name type="synonym">Hemiscyllium punctatum</name>
    <dbReference type="NCBI Taxonomy" id="137246"/>
    <lineage>
        <taxon>Eukaryota</taxon>
        <taxon>Metazoa</taxon>
        <taxon>Chordata</taxon>
        <taxon>Craniata</taxon>
        <taxon>Vertebrata</taxon>
        <taxon>Chondrichthyes</taxon>
        <taxon>Elasmobranchii</taxon>
        <taxon>Galeomorphii</taxon>
        <taxon>Galeoidea</taxon>
        <taxon>Orectolobiformes</taxon>
        <taxon>Hemiscylliidae</taxon>
        <taxon>Chiloscyllium</taxon>
    </lineage>
</organism>
<feature type="repeat" description="ANK" evidence="3">
    <location>
        <begin position="1"/>
        <end position="33"/>
    </location>
</feature>